<reference evidence="2 3" key="1">
    <citation type="submission" date="2024-05" db="EMBL/GenBank/DDBJ databases">
        <authorList>
            <person name="Wallberg A."/>
        </authorList>
    </citation>
    <scope>NUCLEOTIDE SEQUENCE [LARGE SCALE GENOMIC DNA]</scope>
</reference>
<dbReference type="Proteomes" id="UP001497623">
    <property type="component" value="Unassembled WGS sequence"/>
</dbReference>
<accession>A0AAV2Q296</accession>
<keyword evidence="3" id="KW-1185">Reference proteome</keyword>
<keyword evidence="1" id="KW-0472">Membrane</keyword>
<keyword evidence="1" id="KW-1133">Transmembrane helix</keyword>
<name>A0AAV2Q296_MEGNR</name>
<feature type="transmembrane region" description="Helical" evidence="1">
    <location>
        <begin position="64"/>
        <end position="83"/>
    </location>
</feature>
<gene>
    <name evidence="2" type="ORF">MNOR_LOCUS6355</name>
</gene>
<dbReference type="EMBL" id="CAXKWB010002611">
    <property type="protein sequence ID" value="CAL4067279.1"/>
    <property type="molecule type" value="Genomic_DNA"/>
</dbReference>
<evidence type="ECO:0000256" key="1">
    <source>
        <dbReference type="SAM" id="Phobius"/>
    </source>
</evidence>
<evidence type="ECO:0000313" key="2">
    <source>
        <dbReference type="EMBL" id="CAL4067279.1"/>
    </source>
</evidence>
<feature type="transmembrane region" description="Helical" evidence="1">
    <location>
        <begin position="16"/>
        <end position="37"/>
    </location>
</feature>
<dbReference type="AlphaFoldDB" id="A0AAV2Q296"/>
<organism evidence="2 3">
    <name type="scientific">Meganyctiphanes norvegica</name>
    <name type="common">Northern krill</name>
    <name type="synonym">Thysanopoda norvegica</name>
    <dbReference type="NCBI Taxonomy" id="48144"/>
    <lineage>
        <taxon>Eukaryota</taxon>
        <taxon>Metazoa</taxon>
        <taxon>Ecdysozoa</taxon>
        <taxon>Arthropoda</taxon>
        <taxon>Crustacea</taxon>
        <taxon>Multicrustacea</taxon>
        <taxon>Malacostraca</taxon>
        <taxon>Eumalacostraca</taxon>
        <taxon>Eucarida</taxon>
        <taxon>Euphausiacea</taxon>
        <taxon>Euphausiidae</taxon>
        <taxon>Meganyctiphanes</taxon>
    </lineage>
</organism>
<sequence length="107" mass="12257">MMWCLPSVITSKKNRYFCFCLSSLVVINSASISFLPFELQIFDTVEFARLNFSKICLPVFPRSFRSFICCFNAGVILLLRIFFFGHAGMQSSLAILFSLSLSFLHFD</sequence>
<keyword evidence="1" id="KW-0812">Transmembrane</keyword>
<evidence type="ECO:0000313" key="3">
    <source>
        <dbReference type="Proteomes" id="UP001497623"/>
    </source>
</evidence>
<protein>
    <submittedName>
        <fullName evidence="2">Uncharacterized protein</fullName>
    </submittedName>
</protein>
<comment type="caution">
    <text evidence="2">The sequence shown here is derived from an EMBL/GenBank/DDBJ whole genome shotgun (WGS) entry which is preliminary data.</text>
</comment>
<proteinExistence type="predicted"/>